<organism evidence="2 3">
    <name type="scientific">Pontibacter akesuensis</name>
    <dbReference type="NCBI Taxonomy" id="388950"/>
    <lineage>
        <taxon>Bacteria</taxon>
        <taxon>Pseudomonadati</taxon>
        <taxon>Bacteroidota</taxon>
        <taxon>Cytophagia</taxon>
        <taxon>Cytophagales</taxon>
        <taxon>Hymenobacteraceae</taxon>
        <taxon>Pontibacter</taxon>
    </lineage>
</organism>
<name>A0A1I7GZU2_9BACT</name>
<accession>A0A1I7GZU2</accession>
<evidence type="ECO:0000313" key="3">
    <source>
        <dbReference type="Proteomes" id="UP000182491"/>
    </source>
</evidence>
<dbReference type="InterPro" id="IPR013783">
    <property type="entry name" value="Ig-like_fold"/>
</dbReference>
<feature type="chain" id="PRO_5010336971" description="Por secretion system C-terminal sorting domain-containing protein" evidence="1">
    <location>
        <begin position="29"/>
        <end position="429"/>
    </location>
</feature>
<evidence type="ECO:0000256" key="1">
    <source>
        <dbReference type="SAM" id="SignalP"/>
    </source>
</evidence>
<evidence type="ECO:0000313" key="2">
    <source>
        <dbReference type="EMBL" id="SFU53945.1"/>
    </source>
</evidence>
<dbReference type="STRING" id="388950.GCA_001611675_00484"/>
<gene>
    <name evidence="2" type="ORF">SAMN04487941_1388</name>
</gene>
<evidence type="ECO:0008006" key="4">
    <source>
        <dbReference type="Google" id="ProtNLM"/>
    </source>
</evidence>
<reference evidence="3" key="1">
    <citation type="submission" date="2016-10" db="EMBL/GenBank/DDBJ databases">
        <authorList>
            <person name="Varghese N."/>
        </authorList>
    </citation>
    <scope>NUCLEOTIDE SEQUENCE [LARGE SCALE GENOMIC DNA]</scope>
    <source>
        <strain evidence="3">DSM 18820</strain>
    </source>
</reference>
<dbReference type="Proteomes" id="UP000182491">
    <property type="component" value="Unassembled WGS sequence"/>
</dbReference>
<dbReference type="Gene3D" id="2.60.40.10">
    <property type="entry name" value="Immunoglobulins"/>
    <property type="match status" value="1"/>
</dbReference>
<dbReference type="AlphaFoldDB" id="A0A1I7GZU2"/>
<keyword evidence="3" id="KW-1185">Reference proteome</keyword>
<keyword evidence="1" id="KW-0732">Signal</keyword>
<feature type="signal peptide" evidence="1">
    <location>
        <begin position="1"/>
        <end position="28"/>
    </location>
</feature>
<proteinExistence type="predicted"/>
<dbReference type="RefSeq" id="WP_229801983.1">
    <property type="nucleotide sequence ID" value="NZ_BMXC01000001.1"/>
</dbReference>
<sequence>MKTRFTSFRRKILLCLILSMFLFVAARAQVPMDTSRTTYTQNFDALPVSGVEVWESGSEYIPGWSVHRSKAASTLTANYGNSNGGGLYNYGSIGSSDRSLGSISSLNAGEFTYTLLLQNTTDRAIQAVDLSYVGEQWRTSNSTAGQHIVSFYYAISSSKNGFKPGPKATEGWVEVPEMKFYGPKYFMAGGPHNGNLPENRQLLQTSLPLDIPAGYYLMLRWKDADDLEADHGLAIDDVSITWHLEPEAPIVPLPVELVYFKASTKGEQVELRWQTASEENNSHFVAERSADGFAFENIGKVAGKGNSVQLSNYAFVDQMPLPGTSYYRLKQVDVDGSYTYSSVVSLQRLVAQKLSIYPTVATQELHVSGPVKLQQMFVIDQMGRQVLDQKLDGNPLQHTLDVRNLRHGTYVLVLLDAEGNRHTSRFLKR</sequence>
<dbReference type="EMBL" id="FPCA01000001">
    <property type="protein sequence ID" value="SFU53945.1"/>
    <property type="molecule type" value="Genomic_DNA"/>
</dbReference>
<protein>
    <recommendedName>
        <fullName evidence="4">Por secretion system C-terminal sorting domain-containing protein</fullName>
    </recommendedName>
</protein>